<comment type="caution">
    <text evidence="3">The sequence shown here is derived from an EMBL/GenBank/DDBJ whole genome shotgun (WGS) entry which is preliminary data.</text>
</comment>
<dbReference type="GO" id="GO:0016020">
    <property type="term" value="C:membrane"/>
    <property type="evidence" value="ECO:0007669"/>
    <property type="project" value="UniProtKB-SubCell"/>
</dbReference>
<dbReference type="EMBL" id="JAPWDQ010000001">
    <property type="protein sequence ID" value="KAJ5495496.1"/>
    <property type="molecule type" value="Genomic_DNA"/>
</dbReference>
<dbReference type="GO" id="GO:0022857">
    <property type="term" value="F:transmembrane transporter activity"/>
    <property type="evidence" value="ECO:0007669"/>
    <property type="project" value="InterPro"/>
</dbReference>
<evidence type="ECO:0000256" key="1">
    <source>
        <dbReference type="ARBA" id="ARBA00004141"/>
    </source>
</evidence>
<dbReference type="InterPro" id="IPR036259">
    <property type="entry name" value="MFS_trans_sf"/>
</dbReference>
<comment type="subcellular location">
    <subcellularLocation>
        <location evidence="1">Membrane</location>
        <topology evidence="1">Multi-pass membrane protein</topology>
    </subcellularLocation>
</comment>
<accession>A0A9W9XM28</accession>
<gene>
    <name evidence="3" type="ORF">N7539_000612</name>
</gene>
<evidence type="ECO:0000259" key="2">
    <source>
        <dbReference type="PROSITE" id="PS50850"/>
    </source>
</evidence>
<dbReference type="Gene3D" id="1.20.1720.10">
    <property type="entry name" value="Multidrug resistance protein D"/>
    <property type="match status" value="1"/>
</dbReference>
<dbReference type="RefSeq" id="XP_056794509.1">
    <property type="nucleotide sequence ID" value="XM_056930216.1"/>
</dbReference>
<protein>
    <submittedName>
        <fullName evidence="3">Phomenoic acid biosynthesis cluster MFS-type transporter</fullName>
    </submittedName>
</protein>
<dbReference type="GeneID" id="81620465"/>
<reference evidence="3" key="2">
    <citation type="journal article" date="2023" name="IMA Fungus">
        <title>Comparative genomic study of the Penicillium genus elucidates a diverse pangenome and 15 lateral gene transfer events.</title>
        <authorList>
            <person name="Petersen C."/>
            <person name="Sorensen T."/>
            <person name="Nielsen M.R."/>
            <person name="Sondergaard T.E."/>
            <person name="Sorensen J.L."/>
            <person name="Fitzpatrick D.A."/>
            <person name="Frisvad J.C."/>
            <person name="Nielsen K.L."/>
        </authorList>
    </citation>
    <scope>NUCLEOTIDE SEQUENCE</scope>
    <source>
        <strain evidence="3">IBT 30728</strain>
    </source>
</reference>
<evidence type="ECO:0000313" key="4">
    <source>
        <dbReference type="Proteomes" id="UP001148312"/>
    </source>
</evidence>
<dbReference type="SUPFAM" id="SSF103473">
    <property type="entry name" value="MFS general substrate transporter"/>
    <property type="match status" value="1"/>
</dbReference>
<dbReference type="InterPro" id="IPR020846">
    <property type="entry name" value="MFS_dom"/>
</dbReference>
<proteinExistence type="predicted"/>
<organism evidence="3 4">
    <name type="scientific">Penicillium diatomitis</name>
    <dbReference type="NCBI Taxonomy" id="2819901"/>
    <lineage>
        <taxon>Eukaryota</taxon>
        <taxon>Fungi</taxon>
        <taxon>Dikarya</taxon>
        <taxon>Ascomycota</taxon>
        <taxon>Pezizomycotina</taxon>
        <taxon>Eurotiomycetes</taxon>
        <taxon>Eurotiomycetidae</taxon>
        <taxon>Eurotiales</taxon>
        <taxon>Aspergillaceae</taxon>
        <taxon>Penicillium</taxon>
    </lineage>
</organism>
<reference evidence="3" key="1">
    <citation type="submission" date="2022-12" db="EMBL/GenBank/DDBJ databases">
        <authorList>
            <person name="Petersen C."/>
        </authorList>
    </citation>
    <scope>NUCLEOTIDE SEQUENCE</scope>
    <source>
        <strain evidence="3">IBT 30728</strain>
    </source>
</reference>
<dbReference type="Proteomes" id="UP001148312">
    <property type="component" value="Unassembled WGS sequence"/>
</dbReference>
<name>A0A9W9XM28_9EURO</name>
<evidence type="ECO:0000313" key="3">
    <source>
        <dbReference type="EMBL" id="KAJ5495496.1"/>
    </source>
</evidence>
<keyword evidence="4" id="KW-1185">Reference proteome</keyword>
<dbReference type="AlphaFoldDB" id="A0A9W9XM28"/>
<dbReference type="PROSITE" id="PS50850">
    <property type="entry name" value="MFS"/>
    <property type="match status" value="1"/>
</dbReference>
<sequence>MSVSNGIKGDRSHGCLIIIHQCVVLFMAGSALCGAAPDMKSMIVGRAMAGAGGSGMYFGVLT</sequence>
<feature type="domain" description="Major facilitator superfamily (MFS) profile" evidence="2">
    <location>
        <begin position="1"/>
        <end position="62"/>
    </location>
</feature>